<evidence type="ECO:0000313" key="2">
    <source>
        <dbReference type="EMBL" id="PVY35566.1"/>
    </source>
</evidence>
<dbReference type="InterPro" id="IPR011050">
    <property type="entry name" value="Pectin_lyase_fold/virulence"/>
</dbReference>
<evidence type="ECO:0000259" key="1">
    <source>
        <dbReference type="Pfam" id="PF13229"/>
    </source>
</evidence>
<keyword evidence="3" id="KW-1185">Reference proteome</keyword>
<dbReference type="RefSeq" id="WP_133245282.1">
    <property type="nucleotide sequence ID" value="NZ_QEKH01000041.1"/>
</dbReference>
<dbReference type="SUPFAM" id="SSF51126">
    <property type="entry name" value="Pectin lyase-like"/>
    <property type="match status" value="1"/>
</dbReference>
<name>A0A2U1AGP0_9BACT</name>
<dbReference type="GO" id="GO:0016829">
    <property type="term" value="F:lyase activity"/>
    <property type="evidence" value="ECO:0007669"/>
    <property type="project" value="UniProtKB-KW"/>
</dbReference>
<gene>
    <name evidence="2" type="ORF">C8D82_1411</name>
</gene>
<feature type="domain" description="Right handed beta helix" evidence="1">
    <location>
        <begin position="101"/>
        <end position="249"/>
    </location>
</feature>
<protein>
    <submittedName>
        <fullName evidence="2">Parallel beta helix pectate lyase-like protein</fullName>
    </submittedName>
</protein>
<dbReference type="Gene3D" id="2.160.20.10">
    <property type="entry name" value="Single-stranded right-handed beta-helix, Pectin lyase-like"/>
    <property type="match status" value="1"/>
</dbReference>
<reference evidence="2 3" key="1">
    <citation type="submission" date="2018-04" db="EMBL/GenBank/DDBJ databases">
        <title>Genomic Encyclopedia of Type Strains, Phase IV (KMG-IV): sequencing the most valuable type-strain genomes for metagenomic binning, comparative biology and taxonomic classification.</title>
        <authorList>
            <person name="Goeker M."/>
        </authorList>
    </citation>
    <scope>NUCLEOTIDE SEQUENCE [LARGE SCALE GENOMIC DNA]</scope>
    <source>
        <strain evidence="2 3">DSM 14823</strain>
    </source>
</reference>
<dbReference type="EMBL" id="QEKH01000041">
    <property type="protein sequence ID" value="PVY35566.1"/>
    <property type="molecule type" value="Genomic_DNA"/>
</dbReference>
<accession>A0A2U1AGP0</accession>
<proteinExistence type="predicted"/>
<dbReference type="InterPro" id="IPR039448">
    <property type="entry name" value="Beta_helix"/>
</dbReference>
<comment type="caution">
    <text evidence="2">The sequence shown here is derived from an EMBL/GenBank/DDBJ whole genome shotgun (WGS) entry which is preliminary data.</text>
</comment>
<evidence type="ECO:0000313" key="3">
    <source>
        <dbReference type="Proteomes" id="UP000245959"/>
    </source>
</evidence>
<dbReference type="InterPro" id="IPR012334">
    <property type="entry name" value="Pectin_lyas_fold"/>
</dbReference>
<dbReference type="Pfam" id="PF13229">
    <property type="entry name" value="Beta_helix"/>
    <property type="match status" value="1"/>
</dbReference>
<dbReference type="SMART" id="SM00710">
    <property type="entry name" value="PbH1"/>
    <property type="match status" value="8"/>
</dbReference>
<dbReference type="InterPro" id="IPR006626">
    <property type="entry name" value="PbH1"/>
</dbReference>
<dbReference type="Proteomes" id="UP000245959">
    <property type="component" value="Unassembled WGS sequence"/>
</dbReference>
<keyword evidence="2" id="KW-0456">Lyase</keyword>
<feature type="non-terminal residue" evidence="2">
    <location>
        <position position="531"/>
    </location>
</feature>
<dbReference type="GeneID" id="78296953"/>
<sequence>MATYYVYADEAARQAAIQAGEAAENNSFTSIQTAINQSADGDTIQVGAGTFDEKITVGKAVTLQGAADHGTVVTNGFGIYSDGVTIRGFNIQPQTANYGSSACGIYMAYEPGQGHNGFGADGVLSNLTVEDNIFDCTQFSGSAYGVNMTQGGKSADVTITGNRFVGATAEGTKKGQDAFFGGNLENFVFDNNTIDGFKHHGVSSSALTGNSSISGNTVTNLSRNGIQVAGACSGTVTVQNNIVDKANQSFLSSLSADDGAIVLRGENADGSVPTGFDVTGNTVTNSKVGVYVENSMTGTDVAISGNTISDNKTAIQNKADEVVDAVHNDWGTTDPAELGNSMKGQVDFSNFITGYDDDNQPIYSELTIDYSVVYVDSQKSGAQVVDGKMVMFYKSASTAISNAVTGTVVVSEATPTTSVSVPEGITFKVGDSISITNGRYVFRDGQLTLTANDGGSVVIDSLPEGVASITIADGSKGAVTIDPSVSDSVTVPSDVAVKIAVNWPADFFGADAPASAEQLVPAADRATFGTG</sequence>
<organism evidence="2 3">
    <name type="scientific">Victivallis vadensis</name>
    <dbReference type="NCBI Taxonomy" id="172901"/>
    <lineage>
        <taxon>Bacteria</taxon>
        <taxon>Pseudomonadati</taxon>
        <taxon>Lentisphaerota</taxon>
        <taxon>Lentisphaeria</taxon>
        <taxon>Victivallales</taxon>
        <taxon>Victivallaceae</taxon>
        <taxon>Victivallis</taxon>
    </lineage>
</organism>
<dbReference type="AlphaFoldDB" id="A0A2U1AGP0"/>